<dbReference type="AlphaFoldDB" id="A0A8J3R6F0"/>
<dbReference type="Proteomes" id="UP000610966">
    <property type="component" value="Unassembled WGS sequence"/>
</dbReference>
<proteinExistence type="predicted"/>
<accession>A0A8J3R6F0</accession>
<evidence type="ECO:0000313" key="2">
    <source>
        <dbReference type="EMBL" id="GIH68217.1"/>
    </source>
</evidence>
<name>A0A8J3R6F0_9ACTN</name>
<sequence length="78" mass="8635">MGRQQRLRVTAEAEIGVDDDRVRPGQRGSEQLQNATDHDRNVTTRLPRVLRQRPPPPISSGPFISSGQVPIRIAGPDI</sequence>
<reference evidence="2" key="1">
    <citation type="submission" date="2021-01" db="EMBL/GenBank/DDBJ databases">
        <title>Whole genome shotgun sequence of Sphaerimonospora thailandensis NBRC 107569.</title>
        <authorList>
            <person name="Komaki H."/>
            <person name="Tamura T."/>
        </authorList>
    </citation>
    <scope>NUCLEOTIDE SEQUENCE</scope>
    <source>
        <strain evidence="2">NBRC 107569</strain>
    </source>
</reference>
<evidence type="ECO:0000313" key="3">
    <source>
        <dbReference type="Proteomes" id="UP000610966"/>
    </source>
</evidence>
<feature type="region of interest" description="Disordered" evidence="1">
    <location>
        <begin position="1"/>
        <end position="78"/>
    </location>
</feature>
<dbReference type="EMBL" id="BOOG01000007">
    <property type="protein sequence ID" value="GIH68217.1"/>
    <property type="molecule type" value="Genomic_DNA"/>
</dbReference>
<evidence type="ECO:0000256" key="1">
    <source>
        <dbReference type="SAM" id="MobiDB-lite"/>
    </source>
</evidence>
<comment type="caution">
    <text evidence="2">The sequence shown here is derived from an EMBL/GenBank/DDBJ whole genome shotgun (WGS) entry which is preliminary data.</text>
</comment>
<protein>
    <submittedName>
        <fullName evidence="2">Uncharacterized protein</fullName>
    </submittedName>
</protein>
<organism evidence="2 3">
    <name type="scientific">Sphaerimonospora thailandensis</name>
    <dbReference type="NCBI Taxonomy" id="795644"/>
    <lineage>
        <taxon>Bacteria</taxon>
        <taxon>Bacillati</taxon>
        <taxon>Actinomycetota</taxon>
        <taxon>Actinomycetes</taxon>
        <taxon>Streptosporangiales</taxon>
        <taxon>Streptosporangiaceae</taxon>
        <taxon>Sphaerimonospora</taxon>
    </lineage>
</organism>
<gene>
    <name evidence="2" type="ORF">Mth01_04700</name>
</gene>
<keyword evidence="3" id="KW-1185">Reference proteome</keyword>